<dbReference type="OrthoDB" id="1351641at2"/>
<accession>A0A0B4D1S8</accession>
<evidence type="ECO:0000259" key="2">
    <source>
        <dbReference type="Pfam" id="PF18862"/>
    </source>
</evidence>
<dbReference type="Pfam" id="PF18739">
    <property type="entry name" value="HEPN_Apea"/>
    <property type="match status" value="1"/>
</dbReference>
<feature type="domain" description="ApeA N-terminal" evidence="2">
    <location>
        <begin position="6"/>
        <end position="295"/>
    </location>
</feature>
<gene>
    <name evidence="3" type="ORF">RM51_12015</name>
</gene>
<feature type="domain" description="Apea-like HEPN" evidence="1">
    <location>
        <begin position="325"/>
        <end position="458"/>
    </location>
</feature>
<dbReference type="InterPro" id="IPR041229">
    <property type="entry name" value="HEPN_Apea"/>
</dbReference>
<evidence type="ECO:0000313" key="4">
    <source>
        <dbReference type="Proteomes" id="UP000031167"/>
    </source>
</evidence>
<reference evidence="3 4" key="1">
    <citation type="submission" date="2014-12" db="EMBL/GenBank/DDBJ databases">
        <title>Genome sequencing of Chryseobacterium taiwanense TPW19.</title>
        <authorList>
            <person name="Tan P.W."/>
            <person name="Chan K.-G."/>
        </authorList>
    </citation>
    <scope>NUCLEOTIDE SEQUENCE [LARGE SCALE GENOMIC DNA]</scope>
    <source>
        <strain evidence="3 4">TPW19</strain>
    </source>
</reference>
<dbReference type="Pfam" id="PF18862">
    <property type="entry name" value="ApeA_NTD1"/>
    <property type="match status" value="1"/>
</dbReference>
<dbReference type="AlphaFoldDB" id="A0A0B4D1S8"/>
<comment type="caution">
    <text evidence="3">The sequence shown here is derived from an EMBL/GenBank/DDBJ whole genome shotgun (WGS) entry which is preliminary data.</text>
</comment>
<dbReference type="EMBL" id="JWTA01000009">
    <property type="protein sequence ID" value="KIC62582.1"/>
    <property type="molecule type" value="Genomic_DNA"/>
</dbReference>
<dbReference type="InterPro" id="IPR041223">
    <property type="entry name" value="ApeA_NTD"/>
</dbReference>
<name>A0A0B4D1S8_9FLAO</name>
<protein>
    <submittedName>
        <fullName evidence="3">Uncharacterized protein</fullName>
    </submittedName>
</protein>
<evidence type="ECO:0000259" key="1">
    <source>
        <dbReference type="Pfam" id="PF18739"/>
    </source>
</evidence>
<keyword evidence="4" id="KW-1185">Reference proteome</keyword>
<dbReference type="RefSeq" id="WP_039369676.1">
    <property type="nucleotide sequence ID" value="NZ_JWTA01000009.1"/>
</dbReference>
<sequence>MTKNFELKGEWFLPSNKTKRISGSLIYDIDKGITLKLHGNFNDFPNLSDKSDNQYDIILGLTSKSEEITLYNIFLSFSEGIRLVQNQEVGTPSSEYIVNYIFRGAHFNTQEDIKFDQLVTEISDLEEWVGISGFIKDFDFIKKIEMQKNHEFKLDYKLPSTINFPLSENLDGQFNFVMIPSSEAIHYQKQFLITQRTELILKYKEEKNIEDILNDLFIFQSFLILGLYEKSHPKSITFYNEKNKKNYGNDNIVKREVKLYFHISDQKIEKQKTFRDMLFSYGNIEDKFPELIQNWFKKYNKLESCFKLLIEQFYNEKRFSENTFLNLAQAAESFHAHTKDRPKMPKEEYTEMKNEILSKVDSKYHTWLKDQFNFGNHLNLQTRLEELLTFCSCDMIDKIIGNKNEFIKNVKNSRNYYTHYSLSLKKKAIKGSELFYLTQKLKIILVSAFLIELGFDKNILNQILEEKEHRFFHFLTKL</sequence>
<organism evidence="3 4">
    <name type="scientific">Chryseobacterium taiwanense</name>
    <dbReference type="NCBI Taxonomy" id="363331"/>
    <lineage>
        <taxon>Bacteria</taxon>
        <taxon>Pseudomonadati</taxon>
        <taxon>Bacteroidota</taxon>
        <taxon>Flavobacteriia</taxon>
        <taxon>Flavobacteriales</taxon>
        <taxon>Weeksellaceae</taxon>
        <taxon>Chryseobacterium group</taxon>
        <taxon>Chryseobacterium</taxon>
    </lineage>
</organism>
<evidence type="ECO:0000313" key="3">
    <source>
        <dbReference type="EMBL" id="KIC62582.1"/>
    </source>
</evidence>
<dbReference type="Proteomes" id="UP000031167">
    <property type="component" value="Unassembled WGS sequence"/>
</dbReference>
<dbReference type="STRING" id="363331.RM51_12015"/>
<proteinExistence type="predicted"/>